<dbReference type="Pfam" id="PF06985">
    <property type="entry name" value="HET"/>
    <property type="match status" value="1"/>
</dbReference>
<evidence type="ECO:0000313" key="4">
    <source>
        <dbReference type="Proteomes" id="UP001055172"/>
    </source>
</evidence>
<proteinExistence type="predicted"/>
<dbReference type="PANTHER" id="PTHR24148">
    <property type="entry name" value="ANKYRIN REPEAT DOMAIN-CONTAINING PROTEIN 39 HOMOLOG-RELATED"/>
    <property type="match status" value="1"/>
</dbReference>
<dbReference type="InterPro" id="IPR010730">
    <property type="entry name" value="HET"/>
</dbReference>
<dbReference type="AlphaFoldDB" id="A0AA37H0N0"/>
<reference evidence="3 4" key="1">
    <citation type="submission" date="2021-07" db="EMBL/GenBank/DDBJ databases">
        <title>Genome data of Colletotrichum spaethianum.</title>
        <authorList>
            <person name="Utami Y.D."/>
            <person name="Hiruma K."/>
        </authorList>
    </citation>
    <scope>NUCLEOTIDE SEQUENCE [LARGE SCALE GENOMIC DNA]</scope>
    <source>
        <strain evidence="3 4">MAFF 242679</strain>
    </source>
</reference>
<sequence>MFSFFLNNTSSTSRPTTGTSDPSQPSIASQGDGPATFGSSRGNGQLSTLSTTHLAQPSPTPSDSVYAPLPPNSIRLLKLHPGHVTSPVECELVTVDISRAPIYDALSYVWGLEDSPEPIACNAHQVPVRDNLLLALRHLRPRPAWVSHDTWPESHDLHSSHNAWKGIARHRNEMRPGDGFQQNLVWVDSLCINQADTAEREAQVKLMGRIFARAETVKVWLGPADTAQVAGPPLRTERVPTLENGVLAVSGLLARQRPLYHLLQYGTMPLVLAFVAQALRNVEGGENHLAKLRPPWDLVHRNKAYGLLRPSAEEWGVLRRFFANGWFDRAWIVQEIVLARRAVVIVGDWQVEWEALGRAAAWFENHGYSMPGSFKFSGTDRRDLVPVAKAAAVWRMQEAAEKRWPLLGLLKELRSRSATDARDKLYATYGMARETETGGGGLPFLLEPTYARALGDGDACAGVYRDLARFLVIEHGDLSVLSHVEQARVVRNGRWPSWVPDWRQAKLSAELVGHNQDAPPYNASDGQNMVVGDSLDPDCLSVQGVRAAVVDRYGEKLATYGFRHVTYQDECQFVKSAWNLYKTIVGNNEPTGEGLRGFLSTLTAGLTDEGKPVGDDNGFISDAKAWLAENAPDISPHHGLVGGWLDKKRRARRDPSRFQAAFTRACADRAFFVTADGLMGIGPNTIRAGDVIAVLFGGRVPYVLRDLGEGKYHFIGECHVGSFMNGEVVRKWRDDGSLVGFYAII</sequence>
<dbReference type="Proteomes" id="UP001055172">
    <property type="component" value="Unassembled WGS sequence"/>
</dbReference>
<name>A0AA37H0N0_9PEZI</name>
<evidence type="ECO:0000259" key="2">
    <source>
        <dbReference type="Pfam" id="PF06985"/>
    </source>
</evidence>
<feature type="compositionally biased region" description="Low complexity" evidence="1">
    <location>
        <begin position="1"/>
        <end position="23"/>
    </location>
</feature>
<feature type="region of interest" description="Disordered" evidence="1">
    <location>
        <begin position="1"/>
        <end position="67"/>
    </location>
</feature>
<comment type="caution">
    <text evidence="3">The sequence shown here is derived from an EMBL/GenBank/DDBJ whole genome shotgun (WGS) entry which is preliminary data.</text>
</comment>
<dbReference type="InterPro" id="IPR052895">
    <property type="entry name" value="HetReg/Transcr_Mod"/>
</dbReference>
<feature type="compositionally biased region" description="Polar residues" evidence="1">
    <location>
        <begin position="37"/>
        <end position="63"/>
    </location>
</feature>
<keyword evidence="4" id="KW-1185">Reference proteome</keyword>
<dbReference type="PANTHER" id="PTHR24148:SF80">
    <property type="entry name" value="HETEROKARYON INCOMPATIBILITY DOMAIN-CONTAINING PROTEIN"/>
    <property type="match status" value="1"/>
</dbReference>
<dbReference type="EMBL" id="BPPX01000045">
    <property type="protein sequence ID" value="GJC89747.1"/>
    <property type="molecule type" value="Genomic_DNA"/>
</dbReference>
<evidence type="ECO:0000313" key="3">
    <source>
        <dbReference type="EMBL" id="GJC89747.1"/>
    </source>
</evidence>
<protein>
    <submittedName>
        <fullName evidence="3">Heterokaryon incompatibility protein 6, OR allele</fullName>
    </submittedName>
</protein>
<accession>A0AA37H0N0</accession>
<evidence type="ECO:0000256" key="1">
    <source>
        <dbReference type="SAM" id="MobiDB-lite"/>
    </source>
</evidence>
<gene>
    <name evidence="3" type="ORF">ColLi_12585</name>
</gene>
<organism evidence="3 4">
    <name type="scientific">Colletotrichum liriopes</name>
    <dbReference type="NCBI Taxonomy" id="708192"/>
    <lineage>
        <taxon>Eukaryota</taxon>
        <taxon>Fungi</taxon>
        <taxon>Dikarya</taxon>
        <taxon>Ascomycota</taxon>
        <taxon>Pezizomycotina</taxon>
        <taxon>Sordariomycetes</taxon>
        <taxon>Hypocreomycetidae</taxon>
        <taxon>Glomerellales</taxon>
        <taxon>Glomerellaceae</taxon>
        <taxon>Colletotrichum</taxon>
        <taxon>Colletotrichum spaethianum species complex</taxon>
    </lineage>
</organism>
<feature type="domain" description="Heterokaryon incompatibility" evidence="2">
    <location>
        <begin position="182"/>
        <end position="335"/>
    </location>
</feature>
<dbReference type="Pfam" id="PF26639">
    <property type="entry name" value="Het-6_barrel"/>
    <property type="match status" value="1"/>
</dbReference>